<reference evidence="2 3" key="1">
    <citation type="journal article" date="2018" name="Mycol. Prog.">
        <title>Coniella lustricola, a new species from submerged detritus.</title>
        <authorList>
            <person name="Raudabaugh D.B."/>
            <person name="Iturriaga T."/>
            <person name="Carver A."/>
            <person name="Mondo S."/>
            <person name="Pangilinan J."/>
            <person name="Lipzen A."/>
            <person name="He G."/>
            <person name="Amirebrahimi M."/>
            <person name="Grigoriev I.V."/>
            <person name="Miller A.N."/>
        </authorList>
    </citation>
    <scope>NUCLEOTIDE SEQUENCE [LARGE SCALE GENOMIC DNA]</scope>
    <source>
        <strain evidence="2 3">B22-T-1</strain>
    </source>
</reference>
<evidence type="ECO:0000313" key="2">
    <source>
        <dbReference type="EMBL" id="PSR84457.1"/>
    </source>
</evidence>
<dbReference type="AlphaFoldDB" id="A0A2T3A7T8"/>
<proteinExistence type="predicted"/>
<evidence type="ECO:0000256" key="1">
    <source>
        <dbReference type="SAM" id="Phobius"/>
    </source>
</evidence>
<keyword evidence="1" id="KW-0812">Transmembrane</keyword>
<dbReference type="InParanoid" id="A0A2T3A7T8"/>
<evidence type="ECO:0000313" key="3">
    <source>
        <dbReference type="Proteomes" id="UP000241462"/>
    </source>
</evidence>
<protein>
    <submittedName>
        <fullName evidence="2">Uncharacterized protein</fullName>
    </submittedName>
</protein>
<organism evidence="2 3">
    <name type="scientific">Coniella lustricola</name>
    <dbReference type="NCBI Taxonomy" id="2025994"/>
    <lineage>
        <taxon>Eukaryota</taxon>
        <taxon>Fungi</taxon>
        <taxon>Dikarya</taxon>
        <taxon>Ascomycota</taxon>
        <taxon>Pezizomycotina</taxon>
        <taxon>Sordariomycetes</taxon>
        <taxon>Sordariomycetidae</taxon>
        <taxon>Diaporthales</taxon>
        <taxon>Schizoparmaceae</taxon>
        <taxon>Coniella</taxon>
    </lineage>
</organism>
<accession>A0A2T3A7T8</accession>
<dbReference type="EMBL" id="KZ678443">
    <property type="protein sequence ID" value="PSR84457.1"/>
    <property type="molecule type" value="Genomic_DNA"/>
</dbReference>
<dbReference type="Proteomes" id="UP000241462">
    <property type="component" value="Unassembled WGS sequence"/>
</dbReference>
<name>A0A2T3A7T8_9PEZI</name>
<keyword evidence="1" id="KW-1133">Transmembrane helix</keyword>
<keyword evidence="3" id="KW-1185">Reference proteome</keyword>
<sequence length="74" mass="8237">MPIQIHTLLFFFVANGISNLAALKLFILLLQKRAGASNPKSFSTKLISRAPTFMGSECGQLGKRDFGTRRNEEH</sequence>
<keyword evidence="1" id="KW-0472">Membrane</keyword>
<feature type="transmembrane region" description="Helical" evidence="1">
    <location>
        <begin position="6"/>
        <end position="30"/>
    </location>
</feature>
<gene>
    <name evidence="2" type="ORF">BD289DRAFT_261878</name>
</gene>